<name>A0A540V709_9BACL</name>
<feature type="signal peptide" evidence="1">
    <location>
        <begin position="1"/>
        <end position="31"/>
    </location>
</feature>
<protein>
    <submittedName>
        <fullName evidence="3">S-layer homology domain-containing protein</fullName>
    </submittedName>
</protein>
<dbReference type="Pfam" id="PF00395">
    <property type="entry name" value="SLH"/>
    <property type="match status" value="3"/>
</dbReference>
<feature type="domain" description="SLH" evidence="2">
    <location>
        <begin position="97"/>
        <end position="160"/>
    </location>
</feature>
<dbReference type="OrthoDB" id="5845122at2"/>
<dbReference type="InterPro" id="IPR001119">
    <property type="entry name" value="SLH_dom"/>
</dbReference>
<dbReference type="PANTHER" id="PTHR43308">
    <property type="entry name" value="OUTER MEMBRANE PROTEIN ALPHA-RELATED"/>
    <property type="match status" value="1"/>
</dbReference>
<evidence type="ECO:0000313" key="3">
    <source>
        <dbReference type="EMBL" id="TQE92495.1"/>
    </source>
</evidence>
<dbReference type="InterPro" id="IPR051465">
    <property type="entry name" value="Cell_Envelope_Struct_Comp"/>
</dbReference>
<accession>A0A540V709</accession>
<proteinExistence type="predicted"/>
<dbReference type="EMBL" id="VIGD01000001">
    <property type="protein sequence ID" value="TQE92495.1"/>
    <property type="molecule type" value="Genomic_DNA"/>
</dbReference>
<feature type="chain" id="PRO_5022245513" evidence="1">
    <location>
        <begin position="32"/>
        <end position="373"/>
    </location>
</feature>
<dbReference type="PROSITE" id="PS51272">
    <property type="entry name" value="SLH"/>
    <property type="match status" value="3"/>
</dbReference>
<keyword evidence="4" id="KW-1185">Reference proteome</keyword>
<gene>
    <name evidence="3" type="ORF">FKZ59_01950</name>
</gene>
<organism evidence="3 4">
    <name type="scientific">Ureibacillus terrenus</name>
    <dbReference type="NCBI Taxonomy" id="118246"/>
    <lineage>
        <taxon>Bacteria</taxon>
        <taxon>Bacillati</taxon>
        <taxon>Bacillota</taxon>
        <taxon>Bacilli</taxon>
        <taxon>Bacillales</taxon>
        <taxon>Caryophanaceae</taxon>
        <taxon>Ureibacillus</taxon>
    </lineage>
</organism>
<evidence type="ECO:0000259" key="2">
    <source>
        <dbReference type="PROSITE" id="PS51272"/>
    </source>
</evidence>
<dbReference type="PANTHER" id="PTHR43308:SF5">
    <property type="entry name" value="S-LAYER PROTEIN _ PEPTIDOGLYCAN ENDO-BETA-N-ACETYLGLUCOSAMINIDASE"/>
    <property type="match status" value="1"/>
</dbReference>
<feature type="domain" description="SLH" evidence="2">
    <location>
        <begin position="32"/>
        <end position="95"/>
    </location>
</feature>
<sequence>MRKNKKLYNLALATTLTTAAVVAIAPTNAAAATVNFKDLPKTDVHYENVMDLADRGIIKGYPDGTFKPYQPIKRAHAAKIIAQALESKGILDTKNVTNPGFKDVPKTHPYYSEIAALANAGIINGYPDGTFGPEITLSRGQMSKIIARAYKLTSEAYDHPFKDISSSEFKKYITMLYKYGVTTGTTKTTYSPGAPVTRGQLATFVVRAENAYENRNYAAELKEEIENLTKDPAFAKVASVVGNSEGLVGNKLTIKASSINLNKSLNSLGDDLSKQLGKLIMDYNDAEDLLHLYDLTNSITFEANGQSYVVDAADTDLLTELSEKFGEFIKQLGNNGNTTLGDFLSGQGDSITIKVTVTFDNGNSASYDVVLEK</sequence>
<comment type="caution">
    <text evidence="3">The sequence shown here is derived from an EMBL/GenBank/DDBJ whole genome shotgun (WGS) entry which is preliminary data.</text>
</comment>
<keyword evidence="1" id="KW-0732">Signal</keyword>
<feature type="domain" description="SLH" evidence="2">
    <location>
        <begin position="161"/>
        <end position="219"/>
    </location>
</feature>
<dbReference type="Proteomes" id="UP000315753">
    <property type="component" value="Unassembled WGS sequence"/>
</dbReference>
<evidence type="ECO:0000313" key="4">
    <source>
        <dbReference type="Proteomes" id="UP000315753"/>
    </source>
</evidence>
<dbReference type="RefSeq" id="WP_141601047.1">
    <property type="nucleotide sequence ID" value="NZ_VIGD01000001.1"/>
</dbReference>
<evidence type="ECO:0000256" key="1">
    <source>
        <dbReference type="SAM" id="SignalP"/>
    </source>
</evidence>
<reference evidence="3 4" key="1">
    <citation type="submission" date="2019-06" db="EMBL/GenBank/DDBJ databases">
        <title>Genome sequence of Ureibacillus terrenus.</title>
        <authorList>
            <person name="Maclea K.S."/>
            <person name="Simoes M."/>
        </authorList>
    </citation>
    <scope>NUCLEOTIDE SEQUENCE [LARGE SCALE GENOMIC DNA]</scope>
    <source>
        <strain evidence="3 4">ATCC BAA-384</strain>
    </source>
</reference>
<dbReference type="AlphaFoldDB" id="A0A540V709"/>